<evidence type="ECO:0000256" key="1">
    <source>
        <dbReference type="SAM" id="MobiDB-lite"/>
    </source>
</evidence>
<name>A0AAX1JBR3_9MYCO</name>
<dbReference type="Proteomes" id="UP000663583">
    <property type="component" value="Chromosome"/>
</dbReference>
<organism evidence="3 5">
    <name type="scientific">Mycobacterium kubicae</name>
    <dbReference type="NCBI Taxonomy" id="120959"/>
    <lineage>
        <taxon>Bacteria</taxon>
        <taxon>Bacillati</taxon>
        <taxon>Actinomycetota</taxon>
        <taxon>Actinomycetes</taxon>
        <taxon>Mycobacteriales</taxon>
        <taxon>Mycobacteriaceae</taxon>
        <taxon>Mycobacterium</taxon>
        <taxon>Mycobacterium simiae complex</taxon>
    </lineage>
</organism>
<feature type="region of interest" description="Disordered" evidence="1">
    <location>
        <begin position="52"/>
        <end position="71"/>
    </location>
</feature>
<reference evidence="3" key="3">
    <citation type="submission" date="2020-11" db="EMBL/GenBank/DDBJ databases">
        <title>Intraspecies plasmid and genomic variation of Mycobacterium kubicae revealed by the complete genome sequences of two clinical isolates.</title>
        <authorList>
            <person name="Hendrix J.R."/>
            <person name="Epperson L.E."/>
            <person name="Honda J.R."/>
            <person name="Strong M."/>
        </authorList>
    </citation>
    <scope>NUCLEOTIDE SEQUENCE</scope>
    <source>
        <strain evidence="3">JCM 13573</strain>
    </source>
</reference>
<evidence type="ECO:0000313" key="2">
    <source>
        <dbReference type="EMBL" id="GFG63401.1"/>
    </source>
</evidence>
<protein>
    <submittedName>
        <fullName evidence="3">Uncharacterized protein</fullName>
    </submittedName>
</protein>
<proteinExistence type="predicted"/>
<accession>A0AAX1JBR3</accession>
<dbReference type="Proteomes" id="UP000465306">
    <property type="component" value="Unassembled WGS sequence"/>
</dbReference>
<dbReference type="KEGG" id="mku:I2456_04305"/>
<reference evidence="2" key="2">
    <citation type="submission" date="2020-02" db="EMBL/GenBank/DDBJ databases">
        <authorList>
            <person name="Matsumoto Y."/>
            <person name="Kinjo T."/>
            <person name="Motooka D."/>
            <person name="Nabeya D."/>
            <person name="Jung N."/>
            <person name="Uechi K."/>
            <person name="Horii T."/>
            <person name="Iida T."/>
            <person name="Fujita J."/>
            <person name="Nakamura S."/>
        </authorList>
    </citation>
    <scope>NUCLEOTIDE SEQUENCE</scope>
    <source>
        <strain evidence="2">JCM 13573</strain>
    </source>
</reference>
<evidence type="ECO:0000313" key="4">
    <source>
        <dbReference type="Proteomes" id="UP000465306"/>
    </source>
</evidence>
<evidence type="ECO:0000313" key="3">
    <source>
        <dbReference type="EMBL" id="QPI38758.1"/>
    </source>
</evidence>
<dbReference type="EMBL" id="CP065047">
    <property type="protein sequence ID" value="QPI38758.1"/>
    <property type="molecule type" value="Genomic_DNA"/>
</dbReference>
<dbReference type="RefSeq" id="WP_068022315.1">
    <property type="nucleotide sequence ID" value="NZ_BLKU01000002.1"/>
</dbReference>
<evidence type="ECO:0000313" key="5">
    <source>
        <dbReference type="Proteomes" id="UP000663583"/>
    </source>
</evidence>
<feature type="region of interest" description="Disordered" evidence="1">
    <location>
        <begin position="1"/>
        <end position="23"/>
    </location>
</feature>
<gene>
    <name evidence="3" type="ORF">I2456_04305</name>
    <name evidence="2" type="ORF">MKUB_08910</name>
</gene>
<keyword evidence="4" id="KW-1185">Reference proteome</keyword>
<reference evidence="2 4" key="1">
    <citation type="journal article" date="2019" name="Emerg. Microbes Infect.">
        <title>Comprehensive subspecies identification of 175 nontuberculous mycobacteria species based on 7547 genomic profiles.</title>
        <authorList>
            <person name="Matsumoto Y."/>
            <person name="Kinjo T."/>
            <person name="Motooka D."/>
            <person name="Nabeya D."/>
            <person name="Jung N."/>
            <person name="Uechi K."/>
            <person name="Horii T."/>
            <person name="Iida T."/>
            <person name="Fujita J."/>
            <person name="Nakamura S."/>
        </authorList>
    </citation>
    <scope>NUCLEOTIDE SEQUENCE [LARGE SCALE GENOMIC DNA]</scope>
    <source>
        <strain evidence="2 4">JCM 13573</strain>
    </source>
</reference>
<sequence>MTEKIAGKTFMTAEEAGVPPPTEEEIARARETFDAFQREVDAIAPEDRVTDVSPKFWDDTSGTEYERRPLS</sequence>
<dbReference type="EMBL" id="BLKU01000002">
    <property type="protein sequence ID" value="GFG63401.1"/>
    <property type="molecule type" value="Genomic_DNA"/>
</dbReference>
<dbReference type="AlphaFoldDB" id="A0AAX1JBR3"/>